<evidence type="ECO:0000256" key="1">
    <source>
        <dbReference type="ARBA" id="ARBA00023235"/>
    </source>
</evidence>
<dbReference type="Pfam" id="PF02952">
    <property type="entry name" value="Fucose_iso_C"/>
    <property type="match status" value="1"/>
</dbReference>
<evidence type="ECO:0000259" key="3">
    <source>
        <dbReference type="Pfam" id="PF02952"/>
    </source>
</evidence>
<dbReference type="PANTHER" id="PTHR36120:SF1">
    <property type="entry name" value="L-FUCOSE ISOMERASE C-TERMINAL DOMAIN-CONTAINING PROTEIN"/>
    <property type="match status" value="1"/>
</dbReference>
<evidence type="ECO:0000313" key="4">
    <source>
        <dbReference type="EMBL" id="XDI35641.1"/>
    </source>
</evidence>
<dbReference type="SUPFAM" id="SSF53743">
    <property type="entry name" value="FucI/AraA N-terminal and middle domains"/>
    <property type="match status" value="1"/>
</dbReference>
<feature type="domain" description="L-fucose isomerase C-terminal" evidence="3">
    <location>
        <begin position="361"/>
        <end position="446"/>
    </location>
</feature>
<dbReference type="EMBL" id="CP162551">
    <property type="protein sequence ID" value="XDI35641.1"/>
    <property type="molecule type" value="Genomic_DNA"/>
</dbReference>
<keyword evidence="1 4" id="KW-0413">Isomerase</keyword>
<dbReference type="InterPro" id="IPR015888">
    <property type="entry name" value="Fuc_isomerase_C"/>
</dbReference>
<dbReference type="GO" id="GO:0008736">
    <property type="term" value="F:L-fucose isomerase activity"/>
    <property type="evidence" value="ECO:0007669"/>
    <property type="project" value="InterPro"/>
</dbReference>
<reference evidence="4" key="1">
    <citation type="submission" date="2024-07" db="EMBL/GenBank/DDBJ databases">
        <title>Identification and characteristics of an arsenic-resistant bacterial isolate, which belongs to a novel species.</title>
        <authorList>
            <person name="Juszczyk A."/>
            <person name="Kowalczyk A."/>
            <person name="Was K."/>
            <person name="Kosowicz W."/>
            <person name="Budzyn A."/>
            <person name="Latowski D."/>
        </authorList>
    </citation>
    <scope>NUCLEOTIDE SEQUENCE</scope>
    <source>
        <strain evidence="4">As8PL</strain>
    </source>
</reference>
<proteinExistence type="predicted"/>
<dbReference type="InterPro" id="IPR009015">
    <property type="entry name" value="Fucose_isomerase_N/cen_sf"/>
</dbReference>
<organism evidence="4">
    <name type="scientific">Alkalihalophilus sp. As8PL</name>
    <dbReference type="NCBI Taxonomy" id="3237103"/>
    <lineage>
        <taxon>Bacteria</taxon>
        <taxon>Bacillati</taxon>
        <taxon>Bacillota</taxon>
        <taxon>Bacilli</taxon>
        <taxon>Bacillales</taxon>
        <taxon>Bacillaceae</taxon>
        <taxon>Alkalihalophilus</taxon>
    </lineage>
</organism>
<keyword evidence="2" id="KW-0119">Carbohydrate metabolism</keyword>
<evidence type="ECO:0000256" key="2">
    <source>
        <dbReference type="ARBA" id="ARBA00023277"/>
    </source>
</evidence>
<dbReference type="GO" id="GO:0006004">
    <property type="term" value="P:fucose metabolic process"/>
    <property type="evidence" value="ECO:0007669"/>
    <property type="project" value="InterPro"/>
</dbReference>
<sequence length="451" mass="50235">MTSLLTTNVLYLPIGRKTFDLEAGEEQRKKSSDLLNQLTEHVIEPSEIITSPEDLADFLNTIDNESITTTIYQSVTFADGEFIKAVTELVEAPVIVWSVREPSVGGRLRLNSLTGGNSTSHVLRSNNHPFTFVFGNADEAQVIQKLKQKLAVQNVIEDLKNLKIGVVGEHPPGFFFSDVDERLLKEKVGSTVTYFDLYEAFNECKKLPKEKWEGMIERAKKQVVGLNRSDETVERFAQFSTYIKDRIDEEEINAIAVRCWPDFFNELGAAACSTLSQFTEDGVVSSCESDIHGSISMFILRKLANGSAPYLGDMVHINEASNSAVFWHCGAGAYSLAHPEVGAKAGVHPNRKLGFTLEFGLKPGGVTMFRLGYTKTDGYRLLIMRGEALDTPQRFNGTSVEVQLETNVSETLYTLMEDGFEPHYAIVYEDVVDELIELGRQLGIETTVFTK</sequence>
<dbReference type="PANTHER" id="PTHR36120">
    <property type="entry name" value="FUCOSE ISOMERASE"/>
    <property type="match status" value="1"/>
</dbReference>
<accession>A0AB39BQH6</accession>
<name>A0AB39BQH6_9BACI</name>
<gene>
    <name evidence="4" type="ORF">AB3N04_13065</name>
</gene>
<dbReference type="RefSeq" id="WP_368503185.1">
    <property type="nucleotide sequence ID" value="NZ_CP162551.1"/>
</dbReference>
<dbReference type="AlphaFoldDB" id="A0AB39BQH6"/>
<dbReference type="GO" id="GO:0005737">
    <property type="term" value="C:cytoplasm"/>
    <property type="evidence" value="ECO:0007669"/>
    <property type="project" value="InterPro"/>
</dbReference>
<protein>
    <submittedName>
        <fullName evidence="4">L-fucose/L-arabinose isomerase family protein</fullName>
    </submittedName>
</protein>